<protein>
    <submittedName>
        <fullName evidence="2">ASCH domain-containing protein</fullName>
    </submittedName>
</protein>
<dbReference type="InterPro" id="IPR009326">
    <property type="entry name" value="DUF984"/>
</dbReference>
<dbReference type="InterPro" id="IPR007374">
    <property type="entry name" value="ASCH_domain"/>
</dbReference>
<proteinExistence type="predicted"/>
<dbReference type="EMBL" id="CP042905">
    <property type="protein sequence ID" value="QEE14700.1"/>
    <property type="molecule type" value="Genomic_DNA"/>
</dbReference>
<organism evidence="2 3">
    <name type="scientific">Promethearchaeum syntrophicum</name>
    <dbReference type="NCBI Taxonomy" id="2594042"/>
    <lineage>
        <taxon>Archaea</taxon>
        <taxon>Promethearchaeati</taxon>
        <taxon>Promethearchaeota</taxon>
        <taxon>Promethearchaeia</taxon>
        <taxon>Promethearchaeales</taxon>
        <taxon>Promethearchaeaceae</taxon>
        <taxon>Promethearchaeum</taxon>
    </lineage>
</organism>
<reference evidence="2 3" key="2">
    <citation type="journal article" date="2024" name="Int. J. Syst. Evol. Microbiol.">
        <title>Promethearchaeum syntrophicum gen. nov., sp. nov., an anaerobic, obligately syntrophic archaeon, the first isolate of the lineage 'Asgard' archaea, and proposal of the new archaeal phylum Promethearchaeota phyl. nov. and kingdom Promethearchaeati regn. nov.</title>
        <authorList>
            <person name="Imachi H."/>
            <person name="Nobu M.K."/>
            <person name="Kato S."/>
            <person name="Takaki Y."/>
            <person name="Miyazaki M."/>
            <person name="Miyata M."/>
            <person name="Ogawara M."/>
            <person name="Saito Y."/>
            <person name="Sakai S."/>
            <person name="Tahara Y.O."/>
            <person name="Takano Y."/>
            <person name="Tasumi E."/>
            <person name="Uematsu K."/>
            <person name="Yoshimura T."/>
            <person name="Itoh T."/>
            <person name="Ohkuma M."/>
            <person name="Takai K."/>
        </authorList>
    </citation>
    <scope>NUCLEOTIDE SEQUENCE [LARGE SCALE GENOMIC DNA]</scope>
    <source>
        <strain evidence="2 3">MK-D1</strain>
    </source>
</reference>
<reference evidence="2 3" key="1">
    <citation type="journal article" date="2020" name="Nature">
        <title>Isolation of an archaeon at the prokaryote-eukaryote interface.</title>
        <authorList>
            <person name="Imachi H."/>
            <person name="Nobu M.K."/>
            <person name="Nakahara N."/>
            <person name="Morono Y."/>
            <person name="Ogawara M."/>
            <person name="Takaki Y."/>
            <person name="Takano Y."/>
            <person name="Uematsu K."/>
            <person name="Ikuta T."/>
            <person name="Ito M."/>
            <person name="Matsui Y."/>
            <person name="Miyazaki M."/>
            <person name="Murata K."/>
            <person name="Saito Y."/>
            <person name="Sakai S."/>
            <person name="Song C."/>
            <person name="Tasumi E."/>
            <person name="Yamanaka Y."/>
            <person name="Yamaguchi T."/>
            <person name="Kamagata Y."/>
            <person name="Tamaki H."/>
            <person name="Takai K."/>
        </authorList>
    </citation>
    <scope>NUCLEOTIDE SEQUENCE [LARGE SCALE GENOMIC DNA]</scope>
    <source>
        <strain evidence="2 3">MK-D1</strain>
    </source>
</reference>
<feature type="domain" description="ASCH" evidence="1">
    <location>
        <begin position="135"/>
        <end position="258"/>
    </location>
</feature>
<gene>
    <name evidence="2" type="ORF">DSAG12_00514</name>
</gene>
<evidence type="ECO:0000259" key="1">
    <source>
        <dbReference type="SMART" id="SM01022"/>
    </source>
</evidence>
<dbReference type="Gene3D" id="3.10.400.10">
    <property type="entry name" value="Sulfate adenylyltransferase"/>
    <property type="match status" value="1"/>
</dbReference>
<evidence type="ECO:0000313" key="3">
    <source>
        <dbReference type="Proteomes" id="UP000321408"/>
    </source>
</evidence>
<dbReference type="KEGG" id="psyt:DSAG12_00514"/>
<dbReference type="PANTHER" id="PTHR39203">
    <property type="entry name" value="CYTOPLASMIC PROTEIN-RELATED"/>
    <property type="match status" value="1"/>
</dbReference>
<dbReference type="SMART" id="SM01022">
    <property type="entry name" value="ASCH"/>
    <property type="match status" value="1"/>
</dbReference>
<dbReference type="Pfam" id="PF04266">
    <property type="entry name" value="ASCH"/>
    <property type="match status" value="1"/>
</dbReference>
<keyword evidence="3" id="KW-1185">Reference proteome</keyword>
<dbReference type="CDD" id="cd06553">
    <property type="entry name" value="ASCH_Ef3133_like"/>
    <property type="match status" value="1"/>
</dbReference>
<dbReference type="AlphaFoldDB" id="A0A5B9D780"/>
<name>A0A5B9D780_9ARCH</name>
<dbReference type="RefSeq" id="WP_147661644.1">
    <property type="nucleotide sequence ID" value="NZ_CP042905.2"/>
</dbReference>
<dbReference type="Proteomes" id="UP000321408">
    <property type="component" value="Chromosome"/>
</dbReference>
<dbReference type="PANTHER" id="PTHR39203:SF1">
    <property type="entry name" value="CYTOPLASMIC PROTEIN"/>
    <property type="match status" value="1"/>
</dbReference>
<accession>A0A5B9D780</accession>
<dbReference type="SUPFAM" id="SSF88697">
    <property type="entry name" value="PUA domain-like"/>
    <property type="match status" value="1"/>
</dbReference>
<evidence type="ECO:0000313" key="2">
    <source>
        <dbReference type="EMBL" id="QEE14700.1"/>
    </source>
</evidence>
<dbReference type="InterPro" id="IPR015947">
    <property type="entry name" value="PUA-like_sf"/>
</dbReference>
<dbReference type="GeneID" id="41328517"/>
<sequence>MNPVPTFYFILDKNHNFLVESVEGRKDQEKYFPKISAKFKKKLQESFPEQFLLNQNFHLKILNNTVIFEVILLKQEIKPEFPNLRWVSISKITDNVNVVINSTEKISIAPGKIQEIYYSEVLQGYSLKGKDFEVWHFCNNESDANNLAELVRKGIKCATASLYDVYQAENEPIPSIGSHSVIINYDGLPQSIIRTTKVDIVPFEEVSADFARIEGEGDKSLNYWRRVHNEFFSEESKVYNVAFTPRSLVICEQFEVVKIIIENKEKTHI</sequence>